<protein>
    <submittedName>
        <fullName evidence="2">ABC transporter permease</fullName>
    </submittedName>
</protein>
<feature type="transmembrane region" description="Helical" evidence="1">
    <location>
        <begin position="114"/>
        <end position="139"/>
    </location>
</feature>
<dbReference type="PANTHER" id="PTHR37305">
    <property type="entry name" value="INTEGRAL MEMBRANE PROTEIN-RELATED"/>
    <property type="match status" value="1"/>
</dbReference>
<proteinExistence type="predicted"/>
<dbReference type="EMBL" id="AZFV01000019">
    <property type="protein sequence ID" value="KRM15809.1"/>
    <property type="molecule type" value="Genomic_DNA"/>
</dbReference>
<gene>
    <name evidence="2" type="ORF">FD31_GL000907</name>
</gene>
<dbReference type="PANTHER" id="PTHR37305:SF1">
    <property type="entry name" value="MEMBRANE PROTEIN"/>
    <property type="match status" value="1"/>
</dbReference>
<keyword evidence="1" id="KW-0472">Membrane</keyword>
<keyword evidence="1" id="KW-0812">Transmembrane</keyword>
<feature type="transmembrane region" description="Helical" evidence="1">
    <location>
        <begin position="77"/>
        <end position="102"/>
    </location>
</feature>
<keyword evidence="1" id="KW-1133">Transmembrane helix</keyword>
<feature type="transmembrane region" description="Helical" evidence="1">
    <location>
        <begin position="180"/>
        <end position="199"/>
    </location>
</feature>
<feature type="transmembrane region" description="Helical" evidence="1">
    <location>
        <begin position="227"/>
        <end position="249"/>
    </location>
</feature>
<comment type="caution">
    <text evidence="2">The sequence shown here is derived from an EMBL/GenBank/DDBJ whole genome shotgun (WGS) entry which is preliminary data.</text>
</comment>
<name>A0A0R1WD99_9LACO</name>
<feature type="transmembrane region" description="Helical" evidence="1">
    <location>
        <begin position="151"/>
        <end position="173"/>
    </location>
</feature>
<dbReference type="GO" id="GO:0140359">
    <property type="term" value="F:ABC-type transporter activity"/>
    <property type="evidence" value="ECO:0007669"/>
    <property type="project" value="InterPro"/>
</dbReference>
<dbReference type="PATRIC" id="fig|1423774.3.peg.944"/>
<reference evidence="2 3" key="1">
    <citation type="journal article" date="2015" name="Genome Announc.">
        <title>Expanding the biotechnology potential of lactobacilli through comparative genomics of 213 strains and associated genera.</title>
        <authorList>
            <person name="Sun Z."/>
            <person name="Harris H.M."/>
            <person name="McCann A."/>
            <person name="Guo C."/>
            <person name="Argimon S."/>
            <person name="Zhang W."/>
            <person name="Yang X."/>
            <person name="Jeffery I.B."/>
            <person name="Cooney J.C."/>
            <person name="Kagawa T.F."/>
            <person name="Liu W."/>
            <person name="Song Y."/>
            <person name="Salvetti E."/>
            <person name="Wrobel A."/>
            <person name="Rasinkangas P."/>
            <person name="Parkhill J."/>
            <person name="Rea M.C."/>
            <person name="O'Sullivan O."/>
            <person name="Ritari J."/>
            <person name="Douillard F.P."/>
            <person name="Paul Ross R."/>
            <person name="Yang R."/>
            <person name="Briner A.E."/>
            <person name="Felis G.E."/>
            <person name="de Vos W.M."/>
            <person name="Barrangou R."/>
            <person name="Klaenhammer T.R."/>
            <person name="Caufield P.W."/>
            <person name="Cui Y."/>
            <person name="Zhang H."/>
            <person name="O'Toole P.W."/>
        </authorList>
    </citation>
    <scope>NUCLEOTIDE SEQUENCE [LARGE SCALE GENOMIC DNA]</scope>
    <source>
        <strain evidence="2 3">DSM 16982</strain>
    </source>
</reference>
<evidence type="ECO:0000256" key="1">
    <source>
        <dbReference type="SAM" id="Phobius"/>
    </source>
</evidence>
<dbReference type="RefSeq" id="WP_057892475.1">
    <property type="nucleotide sequence ID" value="NZ_AZFV01000019.1"/>
</dbReference>
<dbReference type="STRING" id="1423774.FD31_GL000907"/>
<keyword evidence="3" id="KW-1185">Reference proteome</keyword>
<sequence>MKSTWFFIRKELLESWRNYHLLIIMIVFVIFGIEGPLMAKLTPDILKMASGSGFSIKMPDPTSIDSWQQYYKNMTQIGIYVLVVIFSGTVSGEVSQGTLVNLVTKGLPRYSVIVAKYIVTYLQWCLAIITSFLISWGYTAYYFPDNKTPNIWLGLWPLLIFGLMFVAITILGSTLSTNNYGGFLISVIVFIGLTLLNLFKDSKRYNPIALVTDNMSLVKGTEKISHIMPAIWITIFSALVIFYLSILLLRRKKL</sequence>
<dbReference type="Proteomes" id="UP000051302">
    <property type="component" value="Unassembled WGS sequence"/>
</dbReference>
<evidence type="ECO:0000313" key="3">
    <source>
        <dbReference type="Proteomes" id="UP000051302"/>
    </source>
</evidence>
<dbReference type="GO" id="GO:0005886">
    <property type="term" value="C:plasma membrane"/>
    <property type="evidence" value="ECO:0007669"/>
    <property type="project" value="UniProtKB-SubCell"/>
</dbReference>
<organism evidence="2 3">
    <name type="scientific">Companilactobacillus nantensis DSM 16982</name>
    <dbReference type="NCBI Taxonomy" id="1423774"/>
    <lineage>
        <taxon>Bacteria</taxon>
        <taxon>Bacillati</taxon>
        <taxon>Bacillota</taxon>
        <taxon>Bacilli</taxon>
        <taxon>Lactobacillales</taxon>
        <taxon>Lactobacillaceae</taxon>
        <taxon>Companilactobacillus</taxon>
    </lineage>
</organism>
<evidence type="ECO:0000313" key="2">
    <source>
        <dbReference type="EMBL" id="KRM15809.1"/>
    </source>
</evidence>
<dbReference type="AlphaFoldDB" id="A0A0R1WD99"/>
<accession>A0A0R1WD99</accession>
<feature type="transmembrane region" description="Helical" evidence="1">
    <location>
        <begin position="21"/>
        <end position="39"/>
    </location>
</feature>